<feature type="compositionally biased region" description="Polar residues" evidence="1">
    <location>
        <begin position="905"/>
        <end position="925"/>
    </location>
</feature>
<feature type="region of interest" description="Disordered" evidence="1">
    <location>
        <begin position="1207"/>
        <end position="1228"/>
    </location>
</feature>
<feature type="compositionally biased region" description="Low complexity" evidence="1">
    <location>
        <begin position="227"/>
        <end position="238"/>
    </location>
</feature>
<feature type="compositionally biased region" description="Low complexity" evidence="1">
    <location>
        <begin position="691"/>
        <end position="707"/>
    </location>
</feature>
<feature type="compositionally biased region" description="Basic and acidic residues" evidence="1">
    <location>
        <begin position="627"/>
        <end position="642"/>
    </location>
</feature>
<feature type="compositionally biased region" description="Low complexity" evidence="1">
    <location>
        <begin position="116"/>
        <end position="129"/>
    </location>
</feature>
<feature type="compositionally biased region" description="Low complexity" evidence="1">
    <location>
        <begin position="738"/>
        <end position="750"/>
    </location>
</feature>
<feature type="compositionally biased region" description="Low complexity" evidence="1">
    <location>
        <begin position="509"/>
        <end position="524"/>
    </location>
</feature>
<feature type="compositionally biased region" description="Polar residues" evidence="1">
    <location>
        <begin position="317"/>
        <end position="340"/>
    </location>
</feature>
<feature type="compositionally biased region" description="Low complexity" evidence="1">
    <location>
        <begin position="854"/>
        <end position="873"/>
    </location>
</feature>
<feature type="compositionally biased region" description="Basic and acidic residues" evidence="1">
    <location>
        <begin position="282"/>
        <end position="292"/>
    </location>
</feature>
<feature type="region of interest" description="Disordered" evidence="1">
    <location>
        <begin position="475"/>
        <end position="615"/>
    </location>
</feature>
<feature type="compositionally biased region" description="Polar residues" evidence="1">
    <location>
        <begin position="844"/>
        <end position="853"/>
    </location>
</feature>
<feature type="region of interest" description="Disordered" evidence="1">
    <location>
        <begin position="897"/>
        <end position="931"/>
    </location>
</feature>
<feature type="compositionally biased region" description="Polar residues" evidence="1">
    <location>
        <begin position="1111"/>
        <end position="1121"/>
    </location>
</feature>
<evidence type="ECO:0000313" key="3">
    <source>
        <dbReference type="Proteomes" id="UP000011976"/>
    </source>
</evidence>
<accession>M9M3W9</accession>
<name>M9M3W9_PSEA3</name>
<dbReference type="OrthoDB" id="2551425at2759"/>
<feature type="region of interest" description="Disordered" evidence="1">
    <location>
        <begin position="675"/>
        <end position="724"/>
    </location>
</feature>
<feature type="compositionally biased region" description="Low complexity" evidence="1">
    <location>
        <begin position="75"/>
        <end position="87"/>
    </location>
</feature>
<feature type="compositionally biased region" description="Polar residues" evidence="1">
    <location>
        <begin position="209"/>
        <end position="220"/>
    </location>
</feature>
<feature type="region of interest" description="Disordered" evidence="1">
    <location>
        <begin position="207"/>
        <end position="340"/>
    </location>
</feature>
<feature type="compositionally biased region" description="Basic residues" evidence="1">
    <location>
        <begin position="101"/>
        <end position="112"/>
    </location>
</feature>
<feature type="region of interest" description="Disordered" evidence="1">
    <location>
        <begin position="627"/>
        <end position="660"/>
    </location>
</feature>
<feature type="compositionally biased region" description="Low complexity" evidence="1">
    <location>
        <begin position="965"/>
        <end position="982"/>
    </location>
</feature>
<dbReference type="STRING" id="1151754.M9M3W9"/>
<organism evidence="2 3">
    <name type="scientific">Pseudozyma antarctica (strain T-34)</name>
    <name type="common">Yeast</name>
    <name type="synonym">Candida antarctica</name>
    <dbReference type="NCBI Taxonomy" id="1151754"/>
    <lineage>
        <taxon>Eukaryota</taxon>
        <taxon>Fungi</taxon>
        <taxon>Dikarya</taxon>
        <taxon>Basidiomycota</taxon>
        <taxon>Ustilaginomycotina</taxon>
        <taxon>Ustilaginomycetes</taxon>
        <taxon>Ustilaginales</taxon>
        <taxon>Ustilaginaceae</taxon>
        <taxon>Moesziomyces</taxon>
    </lineage>
</organism>
<dbReference type="EMBL" id="DF196780">
    <property type="protein sequence ID" value="GAC75035.1"/>
    <property type="molecule type" value="Genomic_DNA"/>
</dbReference>
<feature type="region of interest" description="Disordered" evidence="1">
    <location>
        <begin position="1"/>
        <end position="129"/>
    </location>
</feature>
<gene>
    <name evidence="2" type="ORF">PANT_14c00008</name>
</gene>
<feature type="compositionally biased region" description="Polar residues" evidence="1">
    <location>
        <begin position="51"/>
        <end position="61"/>
    </location>
</feature>
<feature type="region of interest" description="Disordered" evidence="1">
    <location>
        <begin position="738"/>
        <end position="877"/>
    </location>
</feature>
<sequence>MGVLPQAPSPSASPSRLAMASPQRLRRSLRLSGASSLSSPMRDVNKENVGFASTIQPSSSAKAPAIGLADDAKHSSSPLSGSPLASSFPQHSSPVRARSSPTRHRSPLRRHLVGQSDDFVSSSDESDDSAVVFFGKPSSAEKKKRIHYEQRVLEKRLKHKDSLVLTRRRPISFNPDDTMLVDDHLDYGWSAARPTPTPSRSILLKFDSLTESPASPVSPTRSRRIGSLSSKSPSASPSRTPDTQQPACAPDEDTLTTEIQARTTPAERQDAPSDSKSPQRAPKNDVKTDEGHKRRPSDSSCEDGRQVNPFMEAHTSPAKNSTPRSPAKQLNQSPGRNQSPIRSVETLIGATVSQNREALSPQRSPRRSPRLSLRALQLSTSPTKLGSQQLAFASPSPFQHALPPMHATPFQQVTSAQLVPPSTGLSRFACLQNISSISQPAETPANRVLSMRLAHHAVLPSPFISSGAFAPLVASPAKPMQTPRTPSRAEPTLSLPSPSKMAMHSEQRAPASPSKAAPAPATPSVRFADLESRTTPSATTRRQDDNVTLAARSPSAKTTHASPDRTGSPHASRAPPQSLPSPVRQESEAANASLLTPARESVSESDANNASPGPVFRQTARRVPIHQHEADFGVKVSPERSPRKAYTNSSARSVDFGPKPERIPARRVQVHATAAARTNVLKPSEKAGQEASRAPSVASKAARSVSVGSNRFGSQNTSLPPSALSGAAKVIPHRLASAPASATTATQPASRGASASQGPSVASKASRGQNSASAVFGQKLSSPDKPSRSASGLPRPRQATAGISSLPSGGPGTRLPRPASSSQSAGPGRLTSRPVPMAIARLAPSQSGLNRVNSGAPTAKPTTAAASAAAAAAEADKPIAKSATVFEDAPVARTSAALKAGATSDADSPSETGTRVNSSEDQTPSVALAAQSLPVRSSVTVASKASVFAGPTKAIARNPEQGSVRPSSPVALLAPSKAAASARPPPPVMLDPEQQRLRCLAMQEKARNRAPKANSTPATSEADESPSSEIVTDGPQSSDGADKIVPHAPPSATTGPLANERSASSPIDASATQNGPAATSQAPSAAVVDSTSTAMPVPPTTTTGRPLRSARNASRSLTPSATRVAPSRGRALSLNDIIAARKIDVPLSLTDQLRLADTVHKKHNEKTLARYKITKIQRPYERPPSPDRHDHEPEACIITDDISSHRLGKGDAAPYSTPTKRVAQSDSGSSEARKCVRWYRPLFVGKGAQYGTQKCESKPALKPIHYELDRLGNKIATGNSPKLGKGQSIIIYRNYFKGEAEPADD</sequence>
<evidence type="ECO:0000256" key="1">
    <source>
        <dbReference type="SAM" id="MobiDB-lite"/>
    </source>
</evidence>
<protein>
    <submittedName>
        <fullName evidence="2">Uncharacterized protein</fullName>
    </submittedName>
</protein>
<feature type="compositionally biased region" description="Polar residues" evidence="1">
    <location>
        <begin position="1051"/>
        <end position="1104"/>
    </location>
</feature>
<reference evidence="3" key="1">
    <citation type="journal article" date="2013" name="Genome Announc.">
        <title>Genome sequence of the basidiomycetous yeast Pseudozyma antarctica T-34, a producer of the glycolipid biosurfactants mannosylerythritol lipids.</title>
        <authorList>
            <person name="Morita T."/>
            <person name="Koike H."/>
            <person name="Koyama Y."/>
            <person name="Hagiwara H."/>
            <person name="Ito E."/>
            <person name="Fukuoka T."/>
            <person name="Imura T."/>
            <person name="Machida M."/>
            <person name="Kitamoto D."/>
        </authorList>
    </citation>
    <scope>NUCLEOTIDE SEQUENCE [LARGE SCALE GENOMIC DNA]</scope>
    <source>
        <strain evidence="3">T-34</strain>
    </source>
</reference>
<proteinExistence type="predicted"/>
<feature type="region of interest" description="Disordered" evidence="1">
    <location>
        <begin position="949"/>
        <end position="1124"/>
    </location>
</feature>
<feature type="compositionally biased region" description="Low complexity" evidence="1">
    <location>
        <begin position="1"/>
        <end position="22"/>
    </location>
</feature>
<dbReference type="Proteomes" id="UP000011976">
    <property type="component" value="Unassembled WGS sequence"/>
</dbReference>
<feature type="compositionally biased region" description="Low complexity" evidence="1">
    <location>
        <begin position="30"/>
        <end position="39"/>
    </location>
</feature>
<feature type="compositionally biased region" description="Polar residues" evidence="1">
    <location>
        <begin position="708"/>
        <end position="720"/>
    </location>
</feature>
<feature type="region of interest" description="Disordered" evidence="1">
    <location>
        <begin position="352"/>
        <end position="371"/>
    </location>
</feature>
<feature type="compositionally biased region" description="Polar residues" evidence="1">
    <location>
        <begin position="1216"/>
        <end position="1228"/>
    </location>
</feature>
<evidence type="ECO:0000313" key="2">
    <source>
        <dbReference type="EMBL" id="GAC75035.1"/>
    </source>
</evidence>
<feature type="compositionally biased region" description="Polar residues" evidence="1">
    <location>
        <begin position="1027"/>
        <end position="1039"/>
    </location>
</feature>